<dbReference type="Proteomes" id="UP000887572">
    <property type="component" value="Unplaced"/>
</dbReference>
<evidence type="ECO:0000313" key="2">
    <source>
        <dbReference type="WBParaSite" id="Gr19_v10_g13732.t1"/>
    </source>
</evidence>
<dbReference type="Gene3D" id="1.10.510.10">
    <property type="entry name" value="Transferase(Phosphotransferase) domain 1"/>
    <property type="match status" value="1"/>
</dbReference>
<dbReference type="InterPro" id="IPR011009">
    <property type="entry name" value="Kinase-like_dom_sf"/>
</dbReference>
<organism evidence="1 2">
    <name type="scientific">Globodera rostochiensis</name>
    <name type="common">Golden nematode worm</name>
    <name type="synonym">Heterodera rostochiensis</name>
    <dbReference type="NCBI Taxonomy" id="31243"/>
    <lineage>
        <taxon>Eukaryota</taxon>
        <taxon>Metazoa</taxon>
        <taxon>Ecdysozoa</taxon>
        <taxon>Nematoda</taxon>
        <taxon>Chromadorea</taxon>
        <taxon>Rhabditida</taxon>
        <taxon>Tylenchina</taxon>
        <taxon>Tylenchomorpha</taxon>
        <taxon>Tylenchoidea</taxon>
        <taxon>Heteroderidae</taxon>
        <taxon>Heteroderinae</taxon>
        <taxon>Globodera</taxon>
    </lineage>
</organism>
<dbReference type="AlphaFoldDB" id="A0A914H514"/>
<evidence type="ECO:0000313" key="1">
    <source>
        <dbReference type="Proteomes" id="UP000887572"/>
    </source>
</evidence>
<name>A0A914H514_GLORO</name>
<keyword evidence="1" id="KW-1185">Reference proteome</keyword>
<dbReference type="WBParaSite" id="Gr19_v10_g13732.t1">
    <property type="protein sequence ID" value="Gr19_v10_g13732.t1"/>
    <property type="gene ID" value="Gr19_v10_g13732"/>
</dbReference>
<reference evidence="2" key="1">
    <citation type="submission" date="2022-11" db="UniProtKB">
        <authorList>
            <consortium name="WormBaseParasite"/>
        </authorList>
    </citation>
    <scope>IDENTIFICATION</scope>
</reference>
<dbReference type="SUPFAM" id="SSF56112">
    <property type="entry name" value="Protein kinase-like (PK-like)"/>
    <property type="match status" value="1"/>
</dbReference>
<proteinExistence type="predicted"/>
<protein>
    <submittedName>
        <fullName evidence="2">Protein kinase domain-containing protein</fullName>
    </submittedName>
</protein>
<sequence length="397" mass="45831">MPKICPICKQNYRFVWFFANLFLCSAPNPLDNLALGQGSPLLGQSFKFPVQNKPSQTNFALNVPNRRFLSSHASMEISPNEPVKSVEKKKELELPSSTIPQYFKCDFNEYLAAVVEAHGFYYNVPQKTSAKIALKVISASASILSEKHSDHSDQAVFDETLTFNHFSVMRENEFEFGAAELAGDFKIELIDSVEKVGDPRERTLPADQKSNRPIIWLKDLLFMSPEQIKEGRKTYEAKDLVWFVGLLLYRMLFNNRHPMDSWEPKRLLDLAFLAKTDYEMKPYQYKFKWDDLDYAFKPLKPTNRWMWMPETARDETGEMATVEARIGIEQAYVNKLRSLVANSLENNHQMLFNYSRFAAEHDEQDKLIELTMSCLQTFPEHRTSLSSLSGVLEQMAN</sequence>
<accession>A0A914H514</accession>